<accession>A0A2M4D258</accession>
<dbReference type="EMBL" id="GGFL01007403">
    <property type="protein sequence ID" value="MBW71581.1"/>
    <property type="molecule type" value="Transcribed_RNA"/>
</dbReference>
<evidence type="ECO:0000313" key="1">
    <source>
        <dbReference type="EMBL" id="MBW71581.1"/>
    </source>
</evidence>
<proteinExistence type="predicted"/>
<reference evidence="1" key="1">
    <citation type="submission" date="2018-01" db="EMBL/GenBank/DDBJ databases">
        <title>An insight into the sialome of Amazonian anophelines.</title>
        <authorList>
            <person name="Ribeiro J.M."/>
            <person name="Scarpassa V."/>
            <person name="Calvo E."/>
        </authorList>
    </citation>
    <scope>NUCLEOTIDE SEQUENCE</scope>
</reference>
<organism evidence="1">
    <name type="scientific">Anopheles darlingi</name>
    <name type="common">Mosquito</name>
    <dbReference type="NCBI Taxonomy" id="43151"/>
    <lineage>
        <taxon>Eukaryota</taxon>
        <taxon>Metazoa</taxon>
        <taxon>Ecdysozoa</taxon>
        <taxon>Arthropoda</taxon>
        <taxon>Hexapoda</taxon>
        <taxon>Insecta</taxon>
        <taxon>Pterygota</taxon>
        <taxon>Neoptera</taxon>
        <taxon>Endopterygota</taxon>
        <taxon>Diptera</taxon>
        <taxon>Nematocera</taxon>
        <taxon>Culicoidea</taxon>
        <taxon>Culicidae</taxon>
        <taxon>Anophelinae</taxon>
        <taxon>Anopheles</taxon>
    </lineage>
</organism>
<dbReference type="AlphaFoldDB" id="A0A2M4D258"/>
<protein>
    <submittedName>
        <fullName evidence="1">Putative secreted protein</fullName>
    </submittedName>
</protein>
<sequence length="75" mass="8028">MCAQMAGSLWVGSLTFHFIGSLSHIGRATPPTRSKRGQPYMVCLVNCALTFRIAVPIASSPQIAADFFLASSARN</sequence>
<name>A0A2M4D258_ANODA</name>